<dbReference type="RefSeq" id="WP_086404548.1">
    <property type="nucleotide sequence ID" value="NZ_MOOS01000179.1"/>
</dbReference>
<organism evidence="2 3">
    <name type="scientific">Bacillus thuringiensis subsp. jegathesan</name>
    <dbReference type="NCBI Taxonomy" id="56955"/>
    <lineage>
        <taxon>Bacteria</taxon>
        <taxon>Bacillati</taxon>
        <taxon>Bacillota</taxon>
        <taxon>Bacilli</taxon>
        <taxon>Bacillales</taxon>
        <taxon>Bacillaceae</taxon>
        <taxon>Bacillus</taxon>
        <taxon>Bacillus cereus group</taxon>
    </lineage>
</organism>
<proteinExistence type="predicted"/>
<comment type="caution">
    <text evidence="2">The sequence shown here is derived from an EMBL/GenBank/DDBJ whole genome shotgun (WGS) entry which is preliminary data.</text>
</comment>
<accession>A0A9X6QW83</accession>
<reference evidence="2 3" key="1">
    <citation type="submission" date="2016-10" db="EMBL/GenBank/DDBJ databases">
        <title>Comparative genomics of Bacillus thuringiensis reveals a path to pathogens against multiple invertebrate hosts.</title>
        <authorList>
            <person name="Zheng J."/>
            <person name="Gao Q."/>
            <person name="Liu H."/>
            <person name="Peng D."/>
            <person name="Ruan L."/>
            <person name="Sun M."/>
        </authorList>
    </citation>
    <scope>NUCLEOTIDE SEQUENCE [LARGE SCALE GENOMIC DNA]</scope>
    <source>
        <strain evidence="2">BGSC 4CF1</strain>
    </source>
</reference>
<evidence type="ECO:0000259" key="1">
    <source>
        <dbReference type="Pfam" id="PF00149"/>
    </source>
</evidence>
<feature type="domain" description="Calcineurin-like phosphoesterase" evidence="1">
    <location>
        <begin position="92"/>
        <end position="280"/>
    </location>
</feature>
<dbReference type="EMBL" id="MOOS01000179">
    <property type="protein sequence ID" value="OUB60314.1"/>
    <property type="molecule type" value="Genomic_DNA"/>
</dbReference>
<dbReference type="CDD" id="cd00838">
    <property type="entry name" value="MPP_superfamily"/>
    <property type="match status" value="1"/>
</dbReference>
<dbReference type="AlphaFoldDB" id="A0A9X6QW83"/>
<dbReference type="SUPFAM" id="SSF56300">
    <property type="entry name" value="Metallo-dependent phosphatases"/>
    <property type="match status" value="1"/>
</dbReference>
<dbReference type="Gene3D" id="3.60.21.10">
    <property type="match status" value="1"/>
</dbReference>
<evidence type="ECO:0000313" key="3">
    <source>
        <dbReference type="Proteomes" id="UP000194853"/>
    </source>
</evidence>
<dbReference type="GO" id="GO:0016787">
    <property type="term" value="F:hydrolase activity"/>
    <property type="evidence" value="ECO:0007669"/>
    <property type="project" value="InterPro"/>
</dbReference>
<sequence length="338" mass="38905">MWRNQQRISNFNTPGLIQSLVITSDPQYPWTDCTDGRPFETCGSSNLSPCSTCSQSTCPEDQSKKEQRSEALILQQYSNINMYTDTVQDASVLINGDMTAFGHDDIWNPQWRKIKEFLGFLKRPYYFGLGNHDIQNNLNDCANNGCFKNSLENLISHVQGHRLPSSQFDYRTEPGDTHWGFPVTRHLGSFAYAVNFGAICSIQLQNFPTMEARAEPSLTNHNEFHIFENFDWVKNQLETAKRNGKIIIINVHQHDMLYDQYKYLFQQYGVAAIFAGHLHTRFGYQTSFNGIPVFLSGGASQRTYLILEQFSDRLNIYSVTCNDWSSRKLERSIRVPIF</sequence>
<protein>
    <recommendedName>
        <fullName evidence="1">Calcineurin-like phosphoesterase domain-containing protein</fullName>
    </recommendedName>
</protein>
<dbReference type="Pfam" id="PF00149">
    <property type="entry name" value="Metallophos"/>
    <property type="match status" value="1"/>
</dbReference>
<dbReference type="InterPro" id="IPR029052">
    <property type="entry name" value="Metallo-depent_PP-like"/>
</dbReference>
<name>A0A9X6QW83_BACTJ</name>
<gene>
    <name evidence="2" type="ORF">BK750_25210</name>
</gene>
<dbReference type="Proteomes" id="UP000194853">
    <property type="component" value="Unassembled WGS sequence"/>
</dbReference>
<dbReference type="InterPro" id="IPR004843">
    <property type="entry name" value="Calcineurin-like_PHP"/>
</dbReference>
<evidence type="ECO:0000313" key="2">
    <source>
        <dbReference type="EMBL" id="OUB60314.1"/>
    </source>
</evidence>